<reference evidence="1 2" key="2">
    <citation type="submission" date="2008-04" db="EMBL/GenBank/DDBJ databases">
        <authorList>
            <person name="Fulton L."/>
            <person name="Clifton S."/>
            <person name="Fulton B."/>
            <person name="Xu J."/>
            <person name="Minx P."/>
            <person name="Pepin K.H."/>
            <person name="Johnson M."/>
            <person name="Thiruvilangam P."/>
            <person name="Bhonagiri V."/>
            <person name="Nash W.E."/>
            <person name="Mardis E.R."/>
            <person name="Wilson R.K."/>
        </authorList>
    </citation>
    <scope>NUCLEOTIDE SEQUENCE [LARGE SCALE GENOMIC DNA]</scope>
    <source>
        <strain evidence="1 2">DSM 17393</strain>
    </source>
</reference>
<organism evidence="1 2">
    <name type="scientific">Bacteroides intestinalis DSM 17393</name>
    <dbReference type="NCBI Taxonomy" id="471870"/>
    <lineage>
        <taxon>Bacteria</taxon>
        <taxon>Pseudomonadati</taxon>
        <taxon>Bacteroidota</taxon>
        <taxon>Bacteroidia</taxon>
        <taxon>Bacteroidales</taxon>
        <taxon>Bacteroidaceae</taxon>
        <taxon>Bacteroides</taxon>
    </lineage>
</organism>
<dbReference type="EMBL" id="ABJL02000008">
    <property type="protein sequence ID" value="EDV05730.1"/>
    <property type="molecule type" value="Genomic_DNA"/>
</dbReference>
<accession>B3CII0</accession>
<dbReference type="Proteomes" id="UP000004596">
    <property type="component" value="Unassembled WGS sequence"/>
</dbReference>
<comment type="caution">
    <text evidence="1">The sequence shown here is derived from an EMBL/GenBank/DDBJ whole genome shotgun (WGS) entry which is preliminary data.</text>
</comment>
<evidence type="ECO:0000313" key="2">
    <source>
        <dbReference type="Proteomes" id="UP000004596"/>
    </source>
</evidence>
<dbReference type="OrthoDB" id="9802901at2"/>
<dbReference type="GeneID" id="26162061"/>
<evidence type="ECO:0000313" key="1">
    <source>
        <dbReference type="EMBL" id="EDV05730.1"/>
    </source>
</evidence>
<protein>
    <submittedName>
        <fullName evidence="1">Uncharacterized protein</fullName>
    </submittedName>
</protein>
<dbReference type="RefSeq" id="WP_007667733.1">
    <property type="nucleotide sequence ID" value="NZ_ABJL02000008.1"/>
</dbReference>
<proteinExistence type="predicted"/>
<dbReference type="STRING" id="471870.BACINT_04884"/>
<dbReference type="AlphaFoldDB" id="B3CII0"/>
<dbReference type="eggNOG" id="COG1403">
    <property type="taxonomic scope" value="Bacteria"/>
</dbReference>
<sequence length="359" mass="42330">MCKTSSELKKQIEDLIEDHKERIEYLNEVTTLIIEYINLKITPYSLSDTGESGVKNLIDKFPVHQLLDGIDEAFTKNVNFDKNGIIKESVEIFLDKMPNFIAVMGMTPVRKKILYIRGIARNRFTYWDDEKGTILLEDYVKALEDNGWSVQQILKDLENEMQVRTKRAKNWSEWKNLIEGWTNDINHWEKAKKTDENIPTVIENSYPQLTEEEIDNFAEHNINSMIDKINVLLYLCKAYPNFDMETYKNELKEFVISFINKQQKDYRDHSKSIISYDKEYINSFLEGSSIFSYLWRKMPKEVGDDNVLPSSSLMFISYIYSQYILSNILSSIYYTEEFNGNDCDALLKVSKKHFEEMVW</sequence>
<gene>
    <name evidence="1" type="ORF">BACINT_04884</name>
</gene>
<reference evidence="1 2" key="1">
    <citation type="submission" date="2008-04" db="EMBL/GenBank/DDBJ databases">
        <title>Draft genome sequence of Bacteroides intestinalis (DSM 17393).</title>
        <authorList>
            <person name="Sudarsanam P."/>
            <person name="Ley R."/>
            <person name="Guruge J."/>
            <person name="Turnbaugh P.J."/>
            <person name="Mahowald M."/>
            <person name="Liep D."/>
            <person name="Gordon J."/>
        </authorList>
    </citation>
    <scope>NUCLEOTIDE SEQUENCE [LARGE SCALE GENOMIC DNA]</scope>
    <source>
        <strain evidence="1 2">DSM 17393</strain>
    </source>
</reference>
<name>B3CII0_9BACE</name>